<gene>
    <name evidence="1" type="primary">Acey_s1074.g3548</name>
    <name evidence="1" type="ORF">Y032_1074g3548</name>
</gene>
<proteinExistence type="predicted"/>
<evidence type="ECO:0000313" key="1">
    <source>
        <dbReference type="EMBL" id="EYC35348.1"/>
    </source>
</evidence>
<dbReference type="AlphaFoldDB" id="A0A016W8K9"/>
<accession>A0A016W8K9</accession>
<keyword evidence="2" id="KW-1185">Reference proteome</keyword>
<evidence type="ECO:0000313" key="2">
    <source>
        <dbReference type="Proteomes" id="UP000024635"/>
    </source>
</evidence>
<sequence>MCSLVSHHYCRCDVVVYYLWLMRFLLECHVTRNVIVDSLSIVYSHCTLSDYRRRFSTQSCAVLLLEQRRYAVVIVKNSPYSLVVVPFLANGPLNPAPPSPSSNHLRIPDPSLRLCLMGRLF</sequence>
<organism evidence="1 2">
    <name type="scientific">Ancylostoma ceylanicum</name>
    <dbReference type="NCBI Taxonomy" id="53326"/>
    <lineage>
        <taxon>Eukaryota</taxon>
        <taxon>Metazoa</taxon>
        <taxon>Ecdysozoa</taxon>
        <taxon>Nematoda</taxon>
        <taxon>Chromadorea</taxon>
        <taxon>Rhabditida</taxon>
        <taxon>Rhabditina</taxon>
        <taxon>Rhabditomorpha</taxon>
        <taxon>Strongyloidea</taxon>
        <taxon>Ancylostomatidae</taxon>
        <taxon>Ancylostomatinae</taxon>
        <taxon>Ancylostoma</taxon>
    </lineage>
</organism>
<dbReference type="EMBL" id="JARK01000674">
    <property type="protein sequence ID" value="EYC35348.1"/>
    <property type="molecule type" value="Genomic_DNA"/>
</dbReference>
<name>A0A016W8K9_9BILA</name>
<dbReference type="Proteomes" id="UP000024635">
    <property type="component" value="Unassembled WGS sequence"/>
</dbReference>
<comment type="caution">
    <text evidence="1">The sequence shown here is derived from an EMBL/GenBank/DDBJ whole genome shotgun (WGS) entry which is preliminary data.</text>
</comment>
<protein>
    <submittedName>
        <fullName evidence="1">Uncharacterized protein</fullName>
    </submittedName>
</protein>
<reference evidence="2" key="1">
    <citation type="journal article" date="2015" name="Nat. Genet.">
        <title>The genome and transcriptome of the zoonotic hookworm Ancylostoma ceylanicum identify infection-specific gene families.</title>
        <authorList>
            <person name="Schwarz E.M."/>
            <person name="Hu Y."/>
            <person name="Antoshechkin I."/>
            <person name="Miller M.M."/>
            <person name="Sternberg P.W."/>
            <person name="Aroian R.V."/>
        </authorList>
    </citation>
    <scope>NUCLEOTIDE SEQUENCE</scope>
    <source>
        <strain evidence="2">HY135</strain>
    </source>
</reference>